<dbReference type="EMBL" id="SJPW01000002">
    <property type="protein sequence ID" value="TWU59075.1"/>
    <property type="molecule type" value="Genomic_DNA"/>
</dbReference>
<gene>
    <name evidence="1" type="ORF">Poly51_18610</name>
</gene>
<dbReference type="RefSeq" id="WP_186775431.1">
    <property type="nucleotide sequence ID" value="NZ_SJPW01000002.1"/>
</dbReference>
<proteinExistence type="predicted"/>
<keyword evidence="2" id="KW-1185">Reference proteome</keyword>
<dbReference type="AlphaFoldDB" id="A0A5C6FCE4"/>
<evidence type="ECO:0008006" key="3">
    <source>
        <dbReference type="Google" id="ProtNLM"/>
    </source>
</evidence>
<accession>A0A5C6FCE4</accession>
<organism evidence="1 2">
    <name type="scientific">Rubripirellula tenax</name>
    <dbReference type="NCBI Taxonomy" id="2528015"/>
    <lineage>
        <taxon>Bacteria</taxon>
        <taxon>Pseudomonadati</taxon>
        <taxon>Planctomycetota</taxon>
        <taxon>Planctomycetia</taxon>
        <taxon>Pirellulales</taxon>
        <taxon>Pirellulaceae</taxon>
        <taxon>Rubripirellula</taxon>
    </lineage>
</organism>
<sequence length="134" mass="15857">MSEDDVITHLKRLEEKIDIGFAQIIDRIEAIERRRNPTGETRAQLVRTVRDFYRSYNCPCCEEVAILDDRGSPLSIAQYDHWYSKSKSRPTEMWVVCQTCNLKLESDSDFKHRSQTRFASFQVRRDQLMQPLLK</sequence>
<evidence type="ECO:0000313" key="1">
    <source>
        <dbReference type="EMBL" id="TWU59075.1"/>
    </source>
</evidence>
<comment type="caution">
    <text evidence="1">The sequence shown here is derived from an EMBL/GenBank/DDBJ whole genome shotgun (WGS) entry which is preliminary data.</text>
</comment>
<name>A0A5C6FCE4_9BACT</name>
<reference evidence="1 2" key="1">
    <citation type="submission" date="2019-02" db="EMBL/GenBank/DDBJ databases">
        <title>Deep-cultivation of Planctomycetes and their phenomic and genomic characterization uncovers novel biology.</title>
        <authorList>
            <person name="Wiegand S."/>
            <person name="Jogler M."/>
            <person name="Boedeker C."/>
            <person name="Pinto D."/>
            <person name="Vollmers J."/>
            <person name="Rivas-Marin E."/>
            <person name="Kohn T."/>
            <person name="Peeters S.H."/>
            <person name="Heuer A."/>
            <person name="Rast P."/>
            <person name="Oberbeckmann S."/>
            <person name="Bunk B."/>
            <person name="Jeske O."/>
            <person name="Meyerdierks A."/>
            <person name="Storesund J.E."/>
            <person name="Kallscheuer N."/>
            <person name="Luecker S."/>
            <person name="Lage O.M."/>
            <person name="Pohl T."/>
            <person name="Merkel B.J."/>
            <person name="Hornburger P."/>
            <person name="Mueller R.-W."/>
            <person name="Bruemmer F."/>
            <person name="Labrenz M."/>
            <person name="Spormann A.M."/>
            <person name="Op Den Camp H."/>
            <person name="Overmann J."/>
            <person name="Amann R."/>
            <person name="Jetten M.S.M."/>
            <person name="Mascher T."/>
            <person name="Medema M.H."/>
            <person name="Devos D.P."/>
            <person name="Kaster A.-K."/>
            <person name="Ovreas L."/>
            <person name="Rohde M."/>
            <person name="Galperin M.Y."/>
            <person name="Jogler C."/>
        </authorList>
    </citation>
    <scope>NUCLEOTIDE SEQUENCE [LARGE SCALE GENOMIC DNA]</scope>
    <source>
        <strain evidence="1 2">Poly51</strain>
    </source>
</reference>
<protein>
    <recommendedName>
        <fullName evidence="3">HNH domain-containing protein</fullName>
    </recommendedName>
</protein>
<evidence type="ECO:0000313" key="2">
    <source>
        <dbReference type="Proteomes" id="UP000318288"/>
    </source>
</evidence>
<dbReference type="Proteomes" id="UP000318288">
    <property type="component" value="Unassembled WGS sequence"/>
</dbReference>